<dbReference type="RefSeq" id="WP_129197767.1">
    <property type="nucleotide sequence ID" value="NZ_CABHXI010000091.1"/>
</dbReference>
<proteinExistence type="inferred from homology"/>
<comment type="similarity">
    <text evidence="1 2">Belongs to the ArsC family.</text>
</comment>
<dbReference type="Gene3D" id="3.40.30.10">
    <property type="entry name" value="Glutaredoxin"/>
    <property type="match status" value="1"/>
</dbReference>
<dbReference type="InterPro" id="IPR006660">
    <property type="entry name" value="Arsenate_reductase-like"/>
</dbReference>
<dbReference type="Pfam" id="PF03960">
    <property type="entry name" value="ArsC"/>
    <property type="match status" value="1"/>
</dbReference>
<dbReference type="PROSITE" id="PS51353">
    <property type="entry name" value="ARSC"/>
    <property type="match status" value="1"/>
</dbReference>
<gene>
    <name evidence="3" type="ORF">D5F51_15805</name>
</gene>
<dbReference type="CDD" id="cd03035">
    <property type="entry name" value="ArsC_Yffb"/>
    <property type="match status" value="1"/>
</dbReference>
<protein>
    <submittedName>
        <fullName evidence="3">ArsC family reductase</fullName>
    </submittedName>
</protein>
<organism evidence="3 4">
    <name type="scientific">Yersinia hibernica</name>
    <dbReference type="NCBI Taxonomy" id="2339259"/>
    <lineage>
        <taxon>Bacteria</taxon>
        <taxon>Pseudomonadati</taxon>
        <taxon>Pseudomonadota</taxon>
        <taxon>Gammaproteobacteria</taxon>
        <taxon>Enterobacterales</taxon>
        <taxon>Yersiniaceae</taxon>
        <taxon>Yersinia</taxon>
    </lineage>
</organism>
<dbReference type="InterPro" id="IPR006504">
    <property type="entry name" value="Tscrpt_reg_Spx/MgsR"/>
</dbReference>
<dbReference type="PANTHER" id="PTHR30041">
    <property type="entry name" value="ARSENATE REDUCTASE"/>
    <property type="match status" value="1"/>
</dbReference>
<keyword evidence="4" id="KW-1185">Reference proteome</keyword>
<dbReference type="InterPro" id="IPR036249">
    <property type="entry name" value="Thioredoxin-like_sf"/>
</dbReference>
<dbReference type="NCBIfam" id="TIGR01617">
    <property type="entry name" value="arsC_related"/>
    <property type="match status" value="1"/>
</dbReference>
<sequence>MSDNPATPFLRLYGIKNCDTIKKARRWLEEQNIAYQFHDYRVDGLSDEQLQGFIDKLGWEPLLNTRGTTWRKIPQAQRDAIIDAQSAKLLMLEHPVIIKRPLLEVTDGELLLGFKIENYQLFTQQHPPHNQTATEVQ</sequence>
<dbReference type="EMBL" id="CP032487">
    <property type="protein sequence ID" value="QAX79881.1"/>
    <property type="molecule type" value="Genomic_DNA"/>
</dbReference>
<evidence type="ECO:0000313" key="3">
    <source>
        <dbReference type="EMBL" id="QAX79881.1"/>
    </source>
</evidence>
<dbReference type="SUPFAM" id="SSF52833">
    <property type="entry name" value="Thioredoxin-like"/>
    <property type="match status" value="1"/>
</dbReference>
<name>A0ABX5R3J9_9GAMM</name>
<evidence type="ECO:0000256" key="2">
    <source>
        <dbReference type="PROSITE-ProRule" id="PRU01282"/>
    </source>
</evidence>
<dbReference type="PANTHER" id="PTHR30041:SF8">
    <property type="entry name" value="PROTEIN YFFB"/>
    <property type="match status" value="1"/>
</dbReference>
<reference evidence="4" key="1">
    <citation type="submission" date="2018-09" db="EMBL/GenBank/DDBJ databases">
        <title>Yersinia hibernicus sp. nov.</title>
        <authorList>
            <person name="Nguyen S.V."/>
            <person name="Mundanda D.M."/>
            <person name="Anes J."/>
            <person name="Fanning S."/>
        </authorList>
    </citation>
    <scope>NUCLEOTIDE SEQUENCE [LARGE SCALE GENOMIC DNA]</scope>
    <source>
        <strain evidence="4">CFS1934</strain>
    </source>
</reference>
<evidence type="ECO:0000313" key="4">
    <source>
        <dbReference type="Proteomes" id="UP000288804"/>
    </source>
</evidence>
<dbReference type="Proteomes" id="UP000288804">
    <property type="component" value="Chromosome"/>
</dbReference>
<accession>A0ABX5R3J9</accession>
<dbReference type="NCBIfam" id="NF008107">
    <property type="entry name" value="PRK10853.1"/>
    <property type="match status" value="1"/>
</dbReference>
<evidence type="ECO:0000256" key="1">
    <source>
        <dbReference type="ARBA" id="ARBA00007198"/>
    </source>
</evidence>